<proteinExistence type="predicted"/>
<name>A0A1M5QU20_9RHOB</name>
<keyword evidence="2" id="KW-1185">Reference proteome</keyword>
<evidence type="ECO:0000313" key="1">
    <source>
        <dbReference type="EMBL" id="SHH17634.1"/>
    </source>
</evidence>
<dbReference type="AlphaFoldDB" id="A0A1M5QU20"/>
<sequence>MMIFCGDSHVRPFEYNVFEGGQDDDVRKYSHLVWKAGATAAGFARKTSRRQLSAAFADACAKVGPKRVCFNLGQVDAEVGFYFATMTKGPLEFEPWLTERYEAFISHAQSFGLSFVVKGLNPSTLISEERLKSYIRRTTIKSFPTRSDFRIAFRSIAPLVSVQQHAERNVIAQSILQQICRRETIPFFDIRDLTMSPSDEGLAKPEFVAPHLDVHLIDSFALRQAYRDEVQSAFRFVRRAA</sequence>
<dbReference type="STRING" id="1508389.SAMN05444003_2323"/>
<evidence type="ECO:0000313" key="2">
    <source>
        <dbReference type="Proteomes" id="UP000184074"/>
    </source>
</evidence>
<accession>A0A1M5QU20</accession>
<organism evidence="1 2">
    <name type="scientific">Cognatiyoonia sediminum</name>
    <dbReference type="NCBI Taxonomy" id="1508389"/>
    <lineage>
        <taxon>Bacteria</taxon>
        <taxon>Pseudomonadati</taxon>
        <taxon>Pseudomonadota</taxon>
        <taxon>Alphaproteobacteria</taxon>
        <taxon>Rhodobacterales</taxon>
        <taxon>Paracoccaceae</taxon>
        <taxon>Cognatiyoonia</taxon>
    </lineage>
</organism>
<dbReference type="RefSeq" id="WP_072901239.1">
    <property type="nucleotide sequence ID" value="NZ_FQXB01000003.1"/>
</dbReference>
<protein>
    <submittedName>
        <fullName evidence="1">Uncharacterized protein</fullName>
    </submittedName>
</protein>
<dbReference type="OrthoDB" id="7772727at2"/>
<reference evidence="1 2" key="1">
    <citation type="submission" date="2016-11" db="EMBL/GenBank/DDBJ databases">
        <authorList>
            <person name="Jaros S."/>
            <person name="Januszkiewicz K."/>
            <person name="Wedrychowicz H."/>
        </authorList>
    </citation>
    <scope>NUCLEOTIDE SEQUENCE [LARGE SCALE GENOMIC DNA]</scope>
    <source>
        <strain evidence="1 2">DSM 28715</strain>
    </source>
</reference>
<dbReference type="Proteomes" id="UP000184074">
    <property type="component" value="Unassembled WGS sequence"/>
</dbReference>
<gene>
    <name evidence="1" type="ORF">SAMN05444003_2323</name>
</gene>
<dbReference type="EMBL" id="FQXB01000003">
    <property type="protein sequence ID" value="SHH17634.1"/>
    <property type="molecule type" value="Genomic_DNA"/>
</dbReference>